<accession>A0A8S5PL04</accession>
<dbReference type="EMBL" id="BK015452">
    <property type="protein sequence ID" value="DAE07578.1"/>
    <property type="molecule type" value="Genomic_DNA"/>
</dbReference>
<reference evidence="1" key="1">
    <citation type="journal article" date="2021" name="Proc. Natl. Acad. Sci. U.S.A.">
        <title>A Catalog of Tens of Thousands of Viruses from Human Metagenomes Reveals Hidden Associations with Chronic Diseases.</title>
        <authorList>
            <person name="Tisza M.J."/>
            <person name="Buck C.B."/>
        </authorList>
    </citation>
    <scope>NUCLEOTIDE SEQUENCE</scope>
    <source>
        <strain evidence="1">CtnCN2</strain>
    </source>
</reference>
<protein>
    <submittedName>
        <fullName evidence="1">Uncharacterized protein</fullName>
    </submittedName>
</protein>
<organism evidence="1">
    <name type="scientific">Podoviridae sp. ctnCN2</name>
    <dbReference type="NCBI Taxonomy" id="2825274"/>
    <lineage>
        <taxon>Viruses</taxon>
        <taxon>Duplodnaviria</taxon>
        <taxon>Heunggongvirae</taxon>
        <taxon>Uroviricota</taxon>
        <taxon>Caudoviricetes</taxon>
    </lineage>
</organism>
<name>A0A8S5PL04_9CAUD</name>
<evidence type="ECO:0000313" key="1">
    <source>
        <dbReference type="EMBL" id="DAE07578.1"/>
    </source>
</evidence>
<sequence length="259" mass="29059">MKINEEFKNVLFYGRILQVKCHASHIAANADGEIFAFLGEPYCLDAKKIWHGAALTRLDAVVRFNDDESWKDTLTNCKDEGQDWMLDLKTKIAIEYTLANEDVISRETALCNIVNSLPSILGKPYTPVALNQQWNAFYKHSGVMGVADNNFLSALGVKMCQVAMRYVEAEKCERLEDGSRLVQDYYGAELVLPEWAKFIAMDSNGRVWAYEAKPEAAAHGNGTGAWAMFDVGELGSVGWRSVTTAEKVWRDSLREVKFA</sequence>
<proteinExistence type="predicted"/>